<reference evidence="5" key="1">
    <citation type="journal article" date="2019" name="Int. J. Syst. Evol. Microbiol.">
        <title>The Global Catalogue of Microorganisms (GCM) 10K type strain sequencing project: providing services to taxonomists for standard genome sequencing and annotation.</title>
        <authorList>
            <consortium name="The Broad Institute Genomics Platform"/>
            <consortium name="The Broad Institute Genome Sequencing Center for Infectious Disease"/>
            <person name="Wu L."/>
            <person name="Ma J."/>
        </authorList>
    </citation>
    <scope>NUCLEOTIDE SEQUENCE [LARGE SCALE GENOMIC DNA]</scope>
    <source>
        <strain evidence="5">JCM 15589</strain>
    </source>
</reference>
<dbReference type="InterPro" id="IPR027381">
    <property type="entry name" value="LytR/CpsA/Psr_C"/>
</dbReference>
<keyword evidence="2" id="KW-0472">Membrane</keyword>
<dbReference type="Gene3D" id="3.30.70.2390">
    <property type="match status" value="1"/>
</dbReference>
<keyword evidence="2" id="KW-0812">Transmembrane</keyword>
<protein>
    <recommendedName>
        <fullName evidence="3">LytR/CpsA/Psr regulator C-terminal domain-containing protein</fullName>
    </recommendedName>
</protein>
<evidence type="ECO:0000259" key="3">
    <source>
        <dbReference type="Pfam" id="PF13399"/>
    </source>
</evidence>
<feature type="transmembrane region" description="Helical" evidence="2">
    <location>
        <begin position="54"/>
        <end position="75"/>
    </location>
</feature>
<feature type="region of interest" description="Disordered" evidence="1">
    <location>
        <begin position="1"/>
        <end position="49"/>
    </location>
</feature>
<proteinExistence type="predicted"/>
<evidence type="ECO:0000313" key="4">
    <source>
        <dbReference type="EMBL" id="GAA1730753.1"/>
    </source>
</evidence>
<comment type="caution">
    <text evidence="4">The sequence shown here is derived from an EMBL/GenBank/DDBJ whole genome shotgun (WGS) entry which is preliminary data.</text>
</comment>
<name>A0ABP4VLS0_9MICO</name>
<keyword evidence="5" id="KW-1185">Reference proteome</keyword>
<evidence type="ECO:0000313" key="5">
    <source>
        <dbReference type="Proteomes" id="UP001501138"/>
    </source>
</evidence>
<dbReference type="Pfam" id="PF13399">
    <property type="entry name" value="LytR_C"/>
    <property type="match status" value="1"/>
</dbReference>
<feature type="region of interest" description="Disordered" evidence="1">
    <location>
        <begin position="76"/>
        <end position="140"/>
    </location>
</feature>
<evidence type="ECO:0000256" key="2">
    <source>
        <dbReference type="SAM" id="Phobius"/>
    </source>
</evidence>
<evidence type="ECO:0000256" key="1">
    <source>
        <dbReference type="SAM" id="MobiDB-lite"/>
    </source>
</evidence>
<dbReference type="Proteomes" id="UP001501138">
    <property type="component" value="Unassembled WGS sequence"/>
</dbReference>
<keyword evidence="2" id="KW-1133">Transmembrane helix</keyword>
<feature type="domain" description="LytR/CpsA/Psr regulator C-terminal" evidence="3">
    <location>
        <begin position="143"/>
        <end position="233"/>
    </location>
</feature>
<dbReference type="EMBL" id="BAAAPM010000005">
    <property type="protein sequence ID" value="GAA1730753.1"/>
    <property type="molecule type" value="Genomic_DNA"/>
</dbReference>
<gene>
    <name evidence="4" type="ORF">GCM10009809_27870</name>
</gene>
<feature type="compositionally biased region" description="Basic and acidic residues" evidence="1">
    <location>
        <begin position="1"/>
        <end position="13"/>
    </location>
</feature>
<accession>A0ABP4VLS0</accession>
<feature type="compositionally biased region" description="Acidic residues" evidence="1">
    <location>
        <begin position="99"/>
        <end position="127"/>
    </location>
</feature>
<sequence length="238" mass="24027">MSEGRLDGTRRGADTLSAVSKSQYSYPPDEFDVRGPEGSPVGVHREPRSGWSSVWPFLLVAVVCGGIAVGAVSFLSNDEPSNPPAAEQSEGGAAGTDEPTTEESPSDDASSEPTDGESEEPTDDGDGATELPGDPAAASLDAPVMVFNDIAGDAAAGQAAAGQGVLADAGFAEVTAADVPDTLDDVYDETTVLYGADRADTASGVAEALGVDPANVQESDDVSASPEAVWVVLKEPVG</sequence>
<organism evidence="4 5">
    <name type="scientific">Isoptericola hypogeus</name>
    <dbReference type="NCBI Taxonomy" id="300179"/>
    <lineage>
        <taxon>Bacteria</taxon>
        <taxon>Bacillati</taxon>
        <taxon>Actinomycetota</taxon>
        <taxon>Actinomycetes</taxon>
        <taxon>Micrococcales</taxon>
        <taxon>Promicromonosporaceae</taxon>
        <taxon>Isoptericola</taxon>
    </lineage>
</organism>